<reference evidence="1 2" key="1">
    <citation type="submission" date="2016-10" db="EMBL/GenBank/DDBJ databases">
        <authorList>
            <person name="de Groot N.N."/>
        </authorList>
    </citation>
    <scope>NUCLEOTIDE SEQUENCE [LARGE SCALE GENOMIC DNA]</scope>
    <source>
        <strain evidence="1 2">DSM 15283</strain>
    </source>
</reference>
<dbReference type="InterPro" id="IPR021848">
    <property type="entry name" value="HODM_asu-like"/>
</dbReference>
<dbReference type="Pfam" id="PF11927">
    <property type="entry name" value="HODM_asu-like"/>
    <property type="match status" value="1"/>
</dbReference>
<dbReference type="EMBL" id="FOTQ01000004">
    <property type="protein sequence ID" value="SFM12410.1"/>
    <property type="molecule type" value="Genomic_DNA"/>
</dbReference>
<dbReference type="AlphaFoldDB" id="A0A1I4NAU7"/>
<accession>A0A1I4NAU7</accession>
<sequence length="248" mass="27885">MTEILQTHIPYDAFAEVALPGISPMKMTDWLIIDEAYAGQMALREELLARRCGDVLALDEHACAAAAELLDVILELLEEKEGFLVSGTVVTCPDGRKVTLDGQDPLGSVARLVQEDICILQRQGDQHVLTGAVLCFPASWSLSEKFGKPLTGIHVPVDSYDDNIARRVQRLFDGVRVERPMWRKNLLWYNNPDLFQPRSENERRTPVDKSSAPYLRSERQSILRLPRSEAVVFSIHTFVVARENVATE</sequence>
<dbReference type="Proteomes" id="UP000199144">
    <property type="component" value="Unassembled WGS sequence"/>
</dbReference>
<dbReference type="STRING" id="254406.SAMN04488042_10475"/>
<name>A0A1I4NAU7_9RHOB</name>
<evidence type="ECO:0000313" key="2">
    <source>
        <dbReference type="Proteomes" id="UP000199144"/>
    </source>
</evidence>
<dbReference type="OrthoDB" id="5242510at2"/>
<evidence type="ECO:0008006" key="3">
    <source>
        <dbReference type="Google" id="ProtNLM"/>
    </source>
</evidence>
<protein>
    <recommendedName>
        <fullName evidence="3">DUF3445 domain-containing protein</fullName>
    </recommendedName>
</protein>
<gene>
    <name evidence="1" type="ORF">SAMN04488042_10475</name>
</gene>
<organism evidence="1 2">
    <name type="scientific">Shimia aestuarii</name>
    <dbReference type="NCBI Taxonomy" id="254406"/>
    <lineage>
        <taxon>Bacteria</taxon>
        <taxon>Pseudomonadati</taxon>
        <taxon>Pseudomonadota</taxon>
        <taxon>Alphaproteobacteria</taxon>
        <taxon>Rhodobacterales</taxon>
        <taxon>Roseobacteraceae</taxon>
    </lineage>
</organism>
<dbReference type="RefSeq" id="WP_093093970.1">
    <property type="nucleotide sequence ID" value="NZ_FOTQ01000004.1"/>
</dbReference>
<keyword evidence="2" id="KW-1185">Reference proteome</keyword>
<proteinExistence type="predicted"/>
<evidence type="ECO:0000313" key="1">
    <source>
        <dbReference type="EMBL" id="SFM12410.1"/>
    </source>
</evidence>